<comment type="caution">
    <text evidence="10">The sequence shown here is derived from an EMBL/GenBank/DDBJ whole genome shotgun (WGS) entry which is preliminary data.</text>
</comment>
<dbReference type="InterPro" id="IPR008707">
    <property type="entry name" value="B-propeller_PilY1"/>
</dbReference>
<dbReference type="EMBL" id="JAUKVY010000010">
    <property type="protein sequence ID" value="MDO1533790.1"/>
    <property type="molecule type" value="Genomic_DNA"/>
</dbReference>
<reference evidence="10" key="1">
    <citation type="submission" date="2023-06" db="EMBL/GenBank/DDBJ databases">
        <authorList>
            <person name="Jiang Y."/>
            <person name="Liu Q."/>
        </authorList>
    </citation>
    <scope>NUCLEOTIDE SEQUENCE</scope>
    <source>
        <strain evidence="10">CGMCC 1.12090</strain>
    </source>
</reference>
<feature type="signal peptide" evidence="8">
    <location>
        <begin position="1"/>
        <end position="27"/>
    </location>
</feature>
<dbReference type="Pfam" id="PF05567">
    <property type="entry name" value="T4P_PilY1"/>
    <property type="match status" value="1"/>
</dbReference>
<evidence type="ECO:0000256" key="4">
    <source>
        <dbReference type="ARBA" id="ARBA00022723"/>
    </source>
</evidence>
<feature type="chain" id="PRO_5045919183" evidence="8">
    <location>
        <begin position="28"/>
        <end position="690"/>
    </location>
</feature>
<keyword evidence="6" id="KW-0281">Fimbrium</keyword>
<evidence type="ECO:0000259" key="9">
    <source>
        <dbReference type="Pfam" id="PF05567"/>
    </source>
</evidence>
<evidence type="ECO:0000313" key="10">
    <source>
        <dbReference type="EMBL" id="MDO1533790.1"/>
    </source>
</evidence>
<comment type="similarity">
    <text evidence="2">Belongs to the PilY1 family.</text>
</comment>
<evidence type="ECO:0000256" key="6">
    <source>
        <dbReference type="ARBA" id="ARBA00023263"/>
    </source>
</evidence>
<gene>
    <name evidence="10" type="ORF">Q2T77_15970</name>
</gene>
<dbReference type="SUPFAM" id="SSF50998">
    <property type="entry name" value="Quinoprotein alcohol dehydrogenase-like"/>
    <property type="match status" value="1"/>
</dbReference>
<dbReference type="InterPro" id="IPR011047">
    <property type="entry name" value="Quinoprotein_ADH-like_sf"/>
</dbReference>
<proteinExistence type="inferred from homology"/>
<sequence length="690" mass="73108">MKPRSTFGMTLLSAIASTGGGSVSALAEPLPLSTAPVEVAALSSLVASSRSSRLDAALFVAAYDARGWSGSVTGYRIRATTAALDTAGLWGTANLMDARDDRWPANRLVLSARTEDGATTGISWQWPALSLAQQQALMTVDGVLDTAPDATERAKERLDHIRGDRTREQSAMPPGPLRARASRQSDIVNSKLWLLAGPPSSPHAAENHAAFRAARRLRPSMLYVGGNDGLLHGFDAASGEEKIAYLPEGLHPGIGTLTQPDYQHTYFVDGSPLTGDLYLGPPGSRDAHHWRTYLAGFLGAGGRGYFVLDVTDPSAFDAANAAALVVLDRTRSAGLDRDIGHLTSAPVIEAGDPALSRQIARMNNGRWALVMGNGYNSADERAVLLIQYLDEGRELFKIAAEGDKVAGRGNGLSAPRLIDLDGNGTPDLAYAGDLHGNLWKFDLGAVSPGQWEVAFGGVPLFIATRPGPVVSRQPITTAPVWKAHPDGGLMLAFGTGRELTVADRVDSQVQTVYGVRDDSAVSGVRTQGQGPIDTGRDALVAQSLRTGKGRGPGTVSSNPVPYTGSQARGGWFLDLPVARERVLQHPSWFEGDLIDIWSIVPASSDGTKSSAARHFRTTIDIVNGAAPKSPLYVDLPATTSGQPSRIETGPGVGSRDAQQETGVSAPGVQAPPARHRLGTFIRRPSWRQMQ</sequence>
<keyword evidence="11" id="KW-1185">Reference proteome</keyword>
<evidence type="ECO:0000256" key="1">
    <source>
        <dbReference type="ARBA" id="ARBA00004561"/>
    </source>
</evidence>
<evidence type="ECO:0000313" key="11">
    <source>
        <dbReference type="Proteomes" id="UP001169027"/>
    </source>
</evidence>
<feature type="region of interest" description="Disordered" evidence="7">
    <location>
        <begin position="637"/>
        <end position="690"/>
    </location>
</feature>
<evidence type="ECO:0000256" key="5">
    <source>
        <dbReference type="ARBA" id="ARBA00022837"/>
    </source>
</evidence>
<evidence type="ECO:0000256" key="8">
    <source>
        <dbReference type="SAM" id="SignalP"/>
    </source>
</evidence>
<keyword evidence="3" id="KW-1029">Fimbrium biogenesis</keyword>
<name>A0ABT8S4X7_9BURK</name>
<evidence type="ECO:0000256" key="7">
    <source>
        <dbReference type="SAM" id="MobiDB-lite"/>
    </source>
</evidence>
<organism evidence="10 11">
    <name type="scientific">Variovorax ginsengisoli</name>
    <dbReference type="NCBI Taxonomy" id="363844"/>
    <lineage>
        <taxon>Bacteria</taxon>
        <taxon>Pseudomonadati</taxon>
        <taxon>Pseudomonadota</taxon>
        <taxon>Betaproteobacteria</taxon>
        <taxon>Burkholderiales</taxon>
        <taxon>Comamonadaceae</taxon>
        <taxon>Variovorax</taxon>
    </lineage>
</organism>
<comment type="subcellular location">
    <subcellularLocation>
        <location evidence="1">Fimbrium</location>
    </subcellularLocation>
</comment>
<accession>A0ABT8S4X7</accession>
<feature type="domain" description="PilY1 beta-propeller" evidence="9">
    <location>
        <begin position="204"/>
        <end position="525"/>
    </location>
</feature>
<evidence type="ECO:0000256" key="2">
    <source>
        <dbReference type="ARBA" id="ARBA00008387"/>
    </source>
</evidence>
<keyword evidence="4" id="KW-0479">Metal-binding</keyword>
<dbReference type="Proteomes" id="UP001169027">
    <property type="component" value="Unassembled WGS sequence"/>
</dbReference>
<keyword evidence="8" id="KW-0732">Signal</keyword>
<evidence type="ECO:0000256" key="3">
    <source>
        <dbReference type="ARBA" id="ARBA00022558"/>
    </source>
</evidence>
<protein>
    <submittedName>
        <fullName evidence="10">PilC/PilY family type IV pilus protein</fullName>
    </submittedName>
</protein>
<dbReference type="RefSeq" id="WP_301810757.1">
    <property type="nucleotide sequence ID" value="NZ_JAUJZH010000010.1"/>
</dbReference>
<keyword evidence="5" id="KW-0106">Calcium</keyword>